<dbReference type="Gene3D" id="3.30.2220.30">
    <property type="match status" value="1"/>
</dbReference>
<sequence length="243" mass="28248">MGGDNPPYNFEKMEEKRMGIDMKAFMKPELKDRGTMEFPGIERYKDAKGNVIPFIIKRLSMKEIKEIRNNYKTKEVYRDKRNGDRPIIGNNGQVAVINDYDGDSAGLEIMVEAFVQPKLDDPELMEYYGVHDRLDMPNIIFPDKDDFKYADDCLMEACGLASKKNDKETVEEIKKMMSGEGDDENSFDWMWAHVLWQKKGLRMEEYAMMERNVRLAYIASEELAIKAPLNADERLARGFLKKK</sequence>
<dbReference type="Pfam" id="PF08890">
    <property type="entry name" value="Phage_TAC_5"/>
    <property type="match status" value="1"/>
</dbReference>
<dbReference type="HOGENOM" id="CLU_1140849_0_0_9"/>
<accession>A5ZPZ4</accession>
<dbReference type="AlphaFoldDB" id="A5ZPZ4"/>
<proteinExistence type="predicted"/>
<comment type="caution">
    <text evidence="1">The sequence shown here is derived from an EMBL/GenBank/DDBJ whole genome shotgun (WGS) entry which is preliminary data.</text>
</comment>
<dbReference type="Proteomes" id="UP000006002">
    <property type="component" value="Unassembled WGS sequence"/>
</dbReference>
<name>A5ZPZ4_9FIRM</name>
<organism evidence="1 2">
    <name type="scientific">Blautia obeum ATCC 29174</name>
    <dbReference type="NCBI Taxonomy" id="411459"/>
    <lineage>
        <taxon>Bacteria</taxon>
        <taxon>Bacillati</taxon>
        <taxon>Bacillota</taxon>
        <taxon>Clostridia</taxon>
        <taxon>Lachnospirales</taxon>
        <taxon>Lachnospiraceae</taxon>
        <taxon>Blautia</taxon>
    </lineage>
</organism>
<dbReference type="EMBL" id="AAVO02000003">
    <property type="protein sequence ID" value="EDM88158.1"/>
    <property type="molecule type" value="Genomic_DNA"/>
</dbReference>
<gene>
    <name evidence="1" type="ORF">RUMOBE_01064</name>
</gene>
<reference evidence="1 2" key="2">
    <citation type="submission" date="2007-04" db="EMBL/GenBank/DDBJ databases">
        <title>Draft genome sequence of Ruminococcus obeum (ATCC 29174).</title>
        <authorList>
            <person name="Sudarsanam P."/>
            <person name="Ley R."/>
            <person name="Guruge J."/>
            <person name="Turnbaugh P.J."/>
            <person name="Mahowald M."/>
            <person name="Liep D."/>
            <person name="Gordon J."/>
        </authorList>
    </citation>
    <scope>NUCLEOTIDE SEQUENCE [LARGE SCALE GENOMIC DNA]</scope>
    <source>
        <strain evidence="1 2">ATCC 29174</strain>
    </source>
</reference>
<reference evidence="1 2" key="1">
    <citation type="submission" date="2007-03" db="EMBL/GenBank/DDBJ databases">
        <authorList>
            <person name="Fulton L."/>
            <person name="Clifton S."/>
            <person name="Fulton B."/>
            <person name="Xu J."/>
            <person name="Minx P."/>
            <person name="Pepin K.H."/>
            <person name="Johnson M."/>
            <person name="Thiruvilangam P."/>
            <person name="Bhonagiri V."/>
            <person name="Nash W.E."/>
            <person name="Mardis E.R."/>
            <person name="Wilson R.K."/>
        </authorList>
    </citation>
    <scope>NUCLEOTIDE SEQUENCE [LARGE SCALE GENOMIC DNA]</scope>
    <source>
        <strain evidence="1 2">ATCC 29174</strain>
    </source>
</reference>
<protein>
    <submittedName>
        <fullName evidence="1">Phage XkdN-like protein</fullName>
    </submittedName>
</protein>
<dbReference type="InterPro" id="IPR014986">
    <property type="entry name" value="XkdN-like"/>
</dbReference>
<evidence type="ECO:0000313" key="2">
    <source>
        <dbReference type="Proteomes" id="UP000006002"/>
    </source>
</evidence>
<dbReference type="InterPro" id="IPR038559">
    <property type="entry name" value="XkdN-like_sf"/>
</dbReference>
<evidence type="ECO:0000313" key="1">
    <source>
        <dbReference type="EMBL" id="EDM88158.1"/>
    </source>
</evidence>